<gene>
    <name evidence="1" type="ORF">E2C01_071271</name>
</gene>
<proteinExistence type="predicted"/>
<accession>A0A5B7I4Q6</accession>
<dbReference type="EMBL" id="VSRR010044342">
    <property type="protein sequence ID" value="MPC76839.1"/>
    <property type="molecule type" value="Genomic_DNA"/>
</dbReference>
<sequence length="130" mass="13752">MGVQYCIAHREFGCRVFSCKCPAMTFVRFQNEHPNISLQYSSHNKMRKVSLQFISGGRVGGQAVPMARHGTARHATPRHGTAWHGTAALGVGARAGGGVGAGGLVNTAVQAEVRTAGKDFGEENIGMLAE</sequence>
<keyword evidence="2" id="KW-1185">Reference proteome</keyword>
<evidence type="ECO:0000313" key="1">
    <source>
        <dbReference type="EMBL" id="MPC76839.1"/>
    </source>
</evidence>
<name>A0A5B7I4Q6_PORTR</name>
<comment type="caution">
    <text evidence="1">The sequence shown here is derived from an EMBL/GenBank/DDBJ whole genome shotgun (WGS) entry which is preliminary data.</text>
</comment>
<dbReference type="Proteomes" id="UP000324222">
    <property type="component" value="Unassembled WGS sequence"/>
</dbReference>
<reference evidence="1 2" key="1">
    <citation type="submission" date="2019-05" db="EMBL/GenBank/DDBJ databases">
        <title>Another draft genome of Portunus trituberculatus and its Hox gene families provides insights of decapod evolution.</title>
        <authorList>
            <person name="Jeong J.-H."/>
            <person name="Song I."/>
            <person name="Kim S."/>
            <person name="Choi T."/>
            <person name="Kim D."/>
            <person name="Ryu S."/>
            <person name="Kim W."/>
        </authorList>
    </citation>
    <scope>NUCLEOTIDE SEQUENCE [LARGE SCALE GENOMIC DNA]</scope>
    <source>
        <tissue evidence="1">Muscle</tissue>
    </source>
</reference>
<evidence type="ECO:0000313" key="2">
    <source>
        <dbReference type="Proteomes" id="UP000324222"/>
    </source>
</evidence>
<organism evidence="1 2">
    <name type="scientific">Portunus trituberculatus</name>
    <name type="common">Swimming crab</name>
    <name type="synonym">Neptunus trituberculatus</name>
    <dbReference type="NCBI Taxonomy" id="210409"/>
    <lineage>
        <taxon>Eukaryota</taxon>
        <taxon>Metazoa</taxon>
        <taxon>Ecdysozoa</taxon>
        <taxon>Arthropoda</taxon>
        <taxon>Crustacea</taxon>
        <taxon>Multicrustacea</taxon>
        <taxon>Malacostraca</taxon>
        <taxon>Eumalacostraca</taxon>
        <taxon>Eucarida</taxon>
        <taxon>Decapoda</taxon>
        <taxon>Pleocyemata</taxon>
        <taxon>Brachyura</taxon>
        <taxon>Eubrachyura</taxon>
        <taxon>Portunoidea</taxon>
        <taxon>Portunidae</taxon>
        <taxon>Portuninae</taxon>
        <taxon>Portunus</taxon>
    </lineage>
</organism>
<dbReference type="AlphaFoldDB" id="A0A5B7I4Q6"/>
<protein>
    <submittedName>
        <fullName evidence="1">Uncharacterized protein</fullName>
    </submittedName>
</protein>